<reference evidence="1 2" key="1">
    <citation type="journal article" date="2016" name="Mol. Biol. Evol.">
        <title>Comparative Genomics of Early-Diverging Mushroom-Forming Fungi Provides Insights into the Origins of Lignocellulose Decay Capabilities.</title>
        <authorList>
            <person name="Nagy L.G."/>
            <person name="Riley R."/>
            <person name="Tritt A."/>
            <person name="Adam C."/>
            <person name="Daum C."/>
            <person name="Floudas D."/>
            <person name="Sun H."/>
            <person name="Yadav J.S."/>
            <person name="Pangilinan J."/>
            <person name="Larsson K.H."/>
            <person name="Matsuura K."/>
            <person name="Barry K."/>
            <person name="Labutti K."/>
            <person name="Kuo R."/>
            <person name="Ohm R.A."/>
            <person name="Bhattacharya S.S."/>
            <person name="Shirouzu T."/>
            <person name="Yoshinaga Y."/>
            <person name="Martin F.M."/>
            <person name="Grigoriev I.V."/>
            <person name="Hibbett D.S."/>
        </authorList>
    </citation>
    <scope>NUCLEOTIDE SEQUENCE [LARGE SCALE GENOMIC DNA]</scope>
    <source>
        <strain evidence="1 2">L-15889</strain>
    </source>
</reference>
<gene>
    <name evidence="1" type="ORF">DAEQUDRAFT_504946</name>
</gene>
<dbReference type="PANTHER" id="PTHR42791">
    <property type="entry name" value="GNAT FAMILY ACETYLTRANSFERASE"/>
    <property type="match status" value="1"/>
</dbReference>
<dbReference type="STRING" id="1314783.A0A165T7Y5"/>
<dbReference type="SUPFAM" id="SSF55729">
    <property type="entry name" value="Acyl-CoA N-acyltransferases (Nat)"/>
    <property type="match status" value="1"/>
</dbReference>
<organism evidence="1 2">
    <name type="scientific">Daedalea quercina L-15889</name>
    <dbReference type="NCBI Taxonomy" id="1314783"/>
    <lineage>
        <taxon>Eukaryota</taxon>
        <taxon>Fungi</taxon>
        <taxon>Dikarya</taxon>
        <taxon>Basidiomycota</taxon>
        <taxon>Agaricomycotina</taxon>
        <taxon>Agaricomycetes</taxon>
        <taxon>Polyporales</taxon>
        <taxon>Fomitopsis</taxon>
    </lineage>
</organism>
<dbReference type="Gene3D" id="3.40.630.30">
    <property type="match status" value="1"/>
</dbReference>
<dbReference type="OrthoDB" id="2744543at2759"/>
<sequence>MQHLLTSRCGTTSRIDRITSLPGEDVSLGLDETRRLERTLYKLSDVLCRGLSREQQARFQEWKEKEHLAVRDAFGERVRDMLRVDTLATRPGKRHQGYGSALLAAANIRADELALASWLSTSNPRCATLLEHLGFATVKDYLVGEANPNWLGPPVVVRIMLREPRRIPTEGHS</sequence>
<evidence type="ECO:0000313" key="1">
    <source>
        <dbReference type="EMBL" id="KZT73056.1"/>
    </source>
</evidence>
<protein>
    <recommendedName>
        <fullName evidence="3">N-acetyltransferase domain-containing protein</fullName>
    </recommendedName>
</protein>
<accession>A0A165T7Y5</accession>
<dbReference type="InterPro" id="IPR016181">
    <property type="entry name" value="Acyl_CoA_acyltransferase"/>
</dbReference>
<dbReference type="InterPro" id="IPR052523">
    <property type="entry name" value="Trichothecene_AcTrans"/>
</dbReference>
<proteinExistence type="predicted"/>
<dbReference type="PANTHER" id="PTHR42791:SF1">
    <property type="entry name" value="N-ACETYLTRANSFERASE DOMAIN-CONTAINING PROTEIN"/>
    <property type="match status" value="1"/>
</dbReference>
<keyword evidence="2" id="KW-1185">Reference proteome</keyword>
<dbReference type="Proteomes" id="UP000076727">
    <property type="component" value="Unassembled WGS sequence"/>
</dbReference>
<dbReference type="AlphaFoldDB" id="A0A165T7Y5"/>
<evidence type="ECO:0008006" key="3">
    <source>
        <dbReference type="Google" id="ProtNLM"/>
    </source>
</evidence>
<dbReference type="EMBL" id="KV429038">
    <property type="protein sequence ID" value="KZT73056.1"/>
    <property type="molecule type" value="Genomic_DNA"/>
</dbReference>
<evidence type="ECO:0000313" key="2">
    <source>
        <dbReference type="Proteomes" id="UP000076727"/>
    </source>
</evidence>
<name>A0A165T7Y5_9APHY</name>